<gene>
    <name evidence="2" type="ORF">F7725_010233</name>
</gene>
<evidence type="ECO:0000313" key="2">
    <source>
        <dbReference type="EMBL" id="KAF3838465.1"/>
    </source>
</evidence>
<feature type="region of interest" description="Disordered" evidence="1">
    <location>
        <begin position="119"/>
        <end position="141"/>
    </location>
</feature>
<dbReference type="AlphaFoldDB" id="A0A7J5XMX7"/>
<accession>A0A7J5XMX7</accession>
<feature type="compositionally biased region" description="Polar residues" evidence="1">
    <location>
        <begin position="124"/>
        <end position="135"/>
    </location>
</feature>
<keyword evidence="3" id="KW-1185">Reference proteome</keyword>
<evidence type="ECO:0000313" key="3">
    <source>
        <dbReference type="Proteomes" id="UP000518266"/>
    </source>
</evidence>
<comment type="caution">
    <text evidence="2">The sequence shown here is derived from an EMBL/GenBank/DDBJ whole genome shotgun (WGS) entry which is preliminary data.</text>
</comment>
<dbReference type="Proteomes" id="UP000518266">
    <property type="component" value="Unassembled WGS sequence"/>
</dbReference>
<dbReference type="EMBL" id="JAAKFY010000022">
    <property type="protein sequence ID" value="KAF3838465.1"/>
    <property type="molecule type" value="Genomic_DNA"/>
</dbReference>
<reference evidence="2 3" key="1">
    <citation type="submission" date="2020-03" db="EMBL/GenBank/DDBJ databases">
        <title>Dissostichus mawsoni Genome sequencing and assembly.</title>
        <authorList>
            <person name="Park H."/>
        </authorList>
    </citation>
    <scope>NUCLEOTIDE SEQUENCE [LARGE SCALE GENOMIC DNA]</scope>
    <source>
        <strain evidence="2">DM0001</strain>
        <tissue evidence="2">Muscle</tissue>
    </source>
</reference>
<sequence>MYYILHHREAVVSVECESWDIECLRTPRGAGAKGVNGERGGAGDFMVSEGIMLSSCWNSPVSSITWLLVCLALFSRLELQFLQHGLQQGLTVFGISPKFKIGPSLTVQLPQLATAISTGMGGDTEQSSVPHTLKQTNEKDQ</sequence>
<evidence type="ECO:0000256" key="1">
    <source>
        <dbReference type="SAM" id="MobiDB-lite"/>
    </source>
</evidence>
<name>A0A7J5XMX7_DISMA</name>
<protein>
    <submittedName>
        <fullName evidence="2">Uncharacterized protein</fullName>
    </submittedName>
</protein>
<organism evidence="2 3">
    <name type="scientific">Dissostichus mawsoni</name>
    <name type="common">Antarctic cod</name>
    <dbReference type="NCBI Taxonomy" id="36200"/>
    <lineage>
        <taxon>Eukaryota</taxon>
        <taxon>Metazoa</taxon>
        <taxon>Chordata</taxon>
        <taxon>Craniata</taxon>
        <taxon>Vertebrata</taxon>
        <taxon>Euteleostomi</taxon>
        <taxon>Actinopterygii</taxon>
        <taxon>Neopterygii</taxon>
        <taxon>Teleostei</taxon>
        <taxon>Neoteleostei</taxon>
        <taxon>Acanthomorphata</taxon>
        <taxon>Eupercaria</taxon>
        <taxon>Perciformes</taxon>
        <taxon>Notothenioidei</taxon>
        <taxon>Nototheniidae</taxon>
        <taxon>Dissostichus</taxon>
    </lineage>
</organism>
<proteinExistence type="predicted"/>